<comment type="caution">
    <text evidence="1">The sequence shown here is derived from an EMBL/GenBank/DDBJ whole genome shotgun (WGS) entry which is preliminary data.</text>
</comment>
<evidence type="ECO:0000313" key="2">
    <source>
        <dbReference type="Proteomes" id="UP000092607"/>
    </source>
</evidence>
<accession>A0A1B8Q745</accession>
<sequence length="101" mass="11620">MNINALYESRKYHNLDDLFANETSTLLDDVQIAPQKTIHTADDILTHRFGEIMAFYEKQGRPPMMDSDDFDEELLAIALSSIQHNAEQRDVLLAHDRFGLL</sequence>
<dbReference type="RefSeq" id="WP_065256601.1">
    <property type="nucleotide sequence ID" value="NZ_JARDJM010000005.1"/>
</dbReference>
<protein>
    <submittedName>
        <fullName evidence="1">Uncharacterized protein</fullName>
    </submittedName>
</protein>
<proteinExistence type="predicted"/>
<dbReference type="Proteomes" id="UP000092607">
    <property type="component" value="Unassembled WGS sequence"/>
</dbReference>
<evidence type="ECO:0000313" key="1">
    <source>
        <dbReference type="EMBL" id="OBX65550.1"/>
    </source>
</evidence>
<dbReference type="EMBL" id="LZMS01000034">
    <property type="protein sequence ID" value="OBX65550.1"/>
    <property type="molecule type" value="Genomic_DNA"/>
</dbReference>
<dbReference type="AlphaFoldDB" id="A0A1B8Q745"/>
<organism evidence="1 2">
    <name type="scientific">Moraxella lacunata</name>
    <dbReference type="NCBI Taxonomy" id="477"/>
    <lineage>
        <taxon>Bacteria</taxon>
        <taxon>Pseudomonadati</taxon>
        <taxon>Pseudomonadota</taxon>
        <taxon>Gammaproteobacteria</taxon>
        <taxon>Moraxellales</taxon>
        <taxon>Moraxellaceae</taxon>
        <taxon>Moraxella</taxon>
    </lineage>
</organism>
<name>A0A1B8Q745_MORLA</name>
<reference evidence="1 2" key="1">
    <citation type="submission" date="2016-06" db="EMBL/GenBank/DDBJ databases">
        <title>Draft genome of Moraxella lacunata CCUG 57757A.</title>
        <authorList>
            <person name="Salva-Serra F."/>
            <person name="Engstrom-Jakobsson H."/>
            <person name="Thorell K."/>
            <person name="Gonzales-Siles L."/>
            <person name="Karlsson R."/>
            <person name="Boulund F."/>
            <person name="Engstrand L."/>
            <person name="Kristiansson E."/>
            <person name="Moore E."/>
        </authorList>
    </citation>
    <scope>NUCLEOTIDE SEQUENCE [LARGE SCALE GENOMIC DNA]</scope>
    <source>
        <strain evidence="1 2">CCUG 57757A</strain>
    </source>
</reference>
<gene>
    <name evidence="1" type="ORF">A9309_02240</name>
</gene>